<sequence length="262" mass="30598">LFNSATNLLVNLLRFNCVNVARVNQKKKYKNFTDGILYQAPWGKHNPLSWRLHHETKATMGKFDQRDFLPIVMVKDPITWMSSMCRHPYEARWPHSREHCPNLVPNKVDRRRRTGSSTIGLQVKFATRHYGDEPIPDSSNKTFIPYKSLVDFWNVWYHEWYDATFPRVMIRFEDLLFHAEETVAKVCTCWGGTMRRDFRYVKNSAKGQQGPHAGSAGFLASLITYGNSTLRNHGILTDKRDVKYARENLDEELMTEFGYAMI</sequence>
<evidence type="ECO:0008006" key="3">
    <source>
        <dbReference type="Google" id="ProtNLM"/>
    </source>
</evidence>
<reference evidence="1 2" key="1">
    <citation type="submission" date="2024-10" db="EMBL/GenBank/DDBJ databases">
        <title>Updated reference genomes for cyclostephanoid diatoms.</title>
        <authorList>
            <person name="Roberts W.R."/>
            <person name="Alverson A.J."/>
        </authorList>
    </citation>
    <scope>NUCLEOTIDE SEQUENCE [LARGE SCALE GENOMIC DNA]</scope>
    <source>
        <strain evidence="1 2">AJA232-27</strain>
    </source>
</reference>
<organism evidence="1 2">
    <name type="scientific">Discostella pseudostelligera</name>
    <dbReference type="NCBI Taxonomy" id="259834"/>
    <lineage>
        <taxon>Eukaryota</taxon>
        <taxon>Sar</taxon>
        <taxon>Stramenopiles</taxon>
        <taxon>Ochrophyta</taxon>
        <taxon>Bacillariophyta</taxon>
        <taxon>Coscinodiscophyceae</taxon>
        <taxon>Thalassiosirophycidae</taxon>
        <taxon>Stephanodiscales</taxon>
        <taxon>Stephanodiscaceae</taxon>
        <taxon>Discostella</taxon>
    </lineage>
</organism>
<dbReference type="AlphaFoldDB" id="A0ABD3M929"/>
<evidence type="ECO:0000313" key="2">
    <source>
        <dbReference type="Proteomes" id="UP001530293"/>
    </source>
</evidence>
<proteinExistence type="predicted"/>
<dbReference type="EMBL" id="JALLBG020000213">
    <property type="protein sequence ID" value="KAL3759149.1"/>
    <property type="molecule type" value="Genomic_DNA"/>
</dbReference>
<protein>
    <recommendedName>
        <fullName evidence="3">Sulfotransferase</fullName>
    </recommendedName>
</protein>
<dbReference type="Gene3D" id="3.40.50.300">
    <property type="entry name" value="P-loop containing nucleotide triphosphate hydrolases"/>
    <property type="match status" value="1"/>
</dbReference>
<dbReference type="Proteomes" id="UP001530293">
    <property type="component" value="Unassembled WGS sequence"/>
</dbReference>
<name>A0ABD3M929_9STRA</name>
<keyword evidence="2" id="KW-1185">Reference proteome</keyword>
<gene>
    <name evidence="1" type="ORF">ACHAWU_008601</name>
</gene>
<accession>A0ABD3M929</accession>
<comment type="caution">
    <text evidence="1">The sequence shown here is derived from an EMBL/GenBank/DDBJ whole genome shotgun (WGS) entry which is preliminary data.</text>
</comment>
<evidence type="ECO:0000313" key="1">
    <source>
        <dbReference type="EMBL" id="KAL3759149.1"/>
    </source>
</evidence>
<feature type="non-terminal residue" evidence="1">
    <location>
        <position position="1"/>
    </location>
</feature>
<dbReference type="SUPFAM" id="SSF52540">
    <property type="entry name" value="P-loop containing nucleoside triphosphate hydrolases"/>
    <property type="match status" value="1"/>
</dbReference>
<dbReference type="InterPro" id="IPR027417">
    <property type="entry name" value="P-loop_NTPase"/>
</dbReference>